<dbReference type="InterPro" id="IPR015422">
    <property type="entry name" value="PyrdxlP-dep_Trfase_small"/>
</dbReference>
<dbReference type="Gene3D" id="3.40.640.10">
    <property type="entry name" value="Type I PLP-dependent aspartate aminotransferase-like (Major domain)"/>
    <property type="match status" value="1"/>
</dbReference>
<reference evidence="5 6" key="1">
    <citation type="submission" date="2019-05" db="EMBL/GenBank/DDBJ databases">
        <title>Burkholderia sp. DHOD12, isolated from subtropical forest soil.</title>
        <authorList>
            <person name="Gao Z.-H."/>
            <person name="Qiu L.-H."/>
        </authorList>
    </citation>
    <scope>NUCLEOTIDE SEQUENCE [LARGE SCALE GENOMIC DNA]</scope>
    <source>
        <strain evidence="5 6">DHOD12</strain>
    </source>
</reference>
<dbReference type="RefSeq" id="WP_137332258.1">
    <property type="nucleotide sequence ID" value="NZ_CP040077.1"/>
</dbReference>
<dbReference type="GO" id="GO:0008483">
    <property type="term" value="F:transaminase activity"/>
    <property type="evidence" value="ECO:0007669"/>
    <property type="project" value="UniProtKB-KW"/>
</dbReference>
<feature type="modified residue" description="N6-(pyridoxal phosphate)lysine" evidence="3">
    <location>
        <position position="187"/>
    </location>
</feature>
<accession>A0A4V1EH89</accession>
<sequence>MSQESLPFLPFVKPEIDEETIQGVADVLRSGWITTGPQNQKFEAALSEYFGGRPVRAYNSGTATLEIGLRIAGVGPGDEVITTPASWVATSNVIYEVGATPVFADIDPVTRNIDLDLVEKAITPRTKAIIPVYLAGLPVDMDRLYEIARAHQLRVIEDAAQAIGSTWKGKRIGAFGDIVSFSFHPNKNLTSIEGGALVLNNEEEATLATKYRLQGITRTGFDGMDCDVLGGKYNLTDVAARVGLGQIAHIERFNAQRRQLVRAYFERLEGGAAVKLGIGLPVADFENSNWHMFQITLPLERLKLDRAGFMEQLKLRGIGSGVHYPAIHLFTLYRERGFKPGMFPHAERFGATTVTLPLFTQMTEGDVARVCAAVNEICEQYGK</sequence>
<dbReference type="KEGG" id="tvl:FAZ95_09735"/>
<dbReference type="Pfam" id="PF01041">
    <property type="entry name" value="DegT_DnrJ_EryC1"/>
    <property type="match status" value="1"/>
</dbReference>
<dbReference type="OrthoDB" id="9804264at2"/>
<dbReference type="PANTHER" id="PTHR30244">
    <property type="entry name" value="TRANSAMINASE"/>
    <property type="match status" value="1"/>
</dbReference>
<evidence type="ECO:0000313" key="5">
    <source>
        <dbReference type="EMBL" id="QCP49430.1"/>
    </source>
</evidence>
<dbReference type="CDD" id="cd00616">
    <property type="entry name" value="AHBA_syn"/>
    <property type="match status" value="1"/>
</dbReference>
<evidence type="ECO:0000256" key="2">
    <source>
        <dbReference type="PIRSR" id="PIRSR000390-1"/>
    </source>
</evidence>
<dbReference type="InterPro" id="IPR015424">
    <property type="entry name" value="PyrdxlP-dep_Trfase"/>
</dbReference>
<evidence type="ECO:0000256" key="1">
    <source>
        <dbReference type="ARBA" id="ARBA00037999"/>
    </source>
</evidence>
<keyword evidence="3 4" id="KW-0663">Pyridoxal phosphate</keyword>
<dbReference type="GO" id="GO:0030170">
    <property type="term" value="F:pyridoxal phosphate binding"/>
    <property type="evidence" value="ECO:0007669"/>
    <property type="project" value="TreeGrafter"/>
</dbReference>
<dbReference type="Gene3D" id="3.90.1150.10">
    <property type="entry name" value="Aspartate Aminotransferase, domain 1"/>
    <property type="match status" value="1"/>
</dbReference>
<name>A0A4V1EH89_9BURK</name>
<dbReference type="PIRSF" id="PIRSF000390">
    <property type="entry name" value="PLP_StrS"/>
    <property type="match status" value="1"/>
</dbReference>
<dbReference type="EMBL" id="CP040077">
    <property type="protein sequence ID" value="QCP49430.1"/>
    <property type="molecule type" value="Genomic_DNA"/>
</dbReference>
<dbReference type="InterPro" id="IPR015421">
    <property type="entry name" value="PyrdxlP-dep_Trfase_major"/>
</dbReference>
<evidence type="ECO:0000256" key="4">
    <source>
        <dbReference type="RuleBase" id="RU004508"/>
    </source>
</evidence>
<evidence type="ECO:0000313" key="6">
    <source>
        <dbReference type="Proteomes" id="UP000298656"/>
    </source>
</evidence>
<dbReference type="GO" id="GO:0000271">
    <property type="term" value="P:polysaccharide biosynthetic process"/>
    <property type="evidence" value="ECO:0007669"/>
    <property type="project" value="TreeGrafter"/>
</dbReference>
<keyword evidence="5" id="KW-0808">Transferase</keyword>
<gene>
    <name evidence="5" type="ORF">FAZ95_09735</name>
</gene>
<evidence type="ECO:0000256" key="3">
    <source>
        <dbReference type="PIRSR" id="PIRSR000390-2"/>
    </source>
</evidence>
<organism evidence="5 6">
    <name type="scientific">Trinickia violacea</name>
    <dbReference type="NCBI Taxonomy" id="2571746"/>
    <lineage>
        <taxon>Bacteria</taxon>
        <taxon>Pseudomonadati</taxon>
        <taxon>Pseudomonadota</taxon>
        <taxon>Betaproteobacteria</taxon>
        <taxon>Burkholderiales</taxon>
        <taxon>Burkholderiaceae</taxon>
        <taxon>Trinickia</taxon>
    </lineage>
</organism>
<keyword evidence="5" id="KW-0032">Aminotransferase</keyword>
<dbReference type="SUPFAM" id="SSF53383">
    <property type="entry name" value="PLP-dependent transferases"/>
    <property type="match status" value="1"/>
</dbReference>
<keyword evidence="6" id="KW-1185">Reference proteome</keyword>
<protein>
    <submittedName>
        <fullName evidence="5">DegT/DnrJ/EryC1/StrS aminotransferase family protein</fullName>
    </submittedName>
</protein>
<dbReference type="InterPro" id="IPR000653">
    <property type="entry name" value="DegT/StrS_aminotransferase"/>
</dbReference>
<feature type="active site" description="Proton acceptor" evidence="2">
    <location>
        <position position="187"/>
    </location>
</feature>
<dbReference type="PANTHER" id="PTHR30244:SF34">
    <property type="entry name" value="DTDP-4-AMINO-4,6-DIDEOXYGALACTOSE TRANSAMINASE"/>
    <property type="match status" value="1"/>
</dbReference>
<dbReference type="Proteomes" id="UP000298656">
    <property type="component" value="Chromosome 1"/>
</dbReference>
<proteinExistence type="inferred from homology"/>
<dbReference type="AlphaFoldDB" id="A0A4V1EH89"/>
<comment type="similarity">
    <text evidence="1 4">Belongs to the DegT/DnrJ/EryC1 family.</text>
</comment>